<dbReference type="AlphaFoldDB" id="A0A914YXN8"/>
<reference evidence="2" key="1">
    <citation type="submission" date="2022-11" db="UniProtKB">
        <authorList>
            <consortium name="WormBaseParasite"/>
        </authorList>
    </citation>
    <scope>IDENTIFICATION</scope>
</reference>
<name>A0A914YXN8_9BILA</name>
<sequence length="77" mass="8919">MPVYLLFLKLNESTDLTTTDEDDDEENTVVWKDGKRFHKIHRSPINSHIWAVLILEDDNEAAMEGVPQSSYTVSHKF</sequence>
<organism evidence="1 2">
    <name type="scientific">Panagrolaimus superbus</name>
    <dbReference type="NCBI Taxonomy" id="310955"/>
    <lineage>
        <taxon>Eukaryota</taxon>
        <taxon>Metazoa</taxon>
        <taxon>Ecdysozoa</taxon>
        <taxon>Nematoda</taxon>
        <taxon>Chromadorea</taxon>
        <taxon>Rhabditida</taxon>
        <taxon>Tylenchina</taxon>
        <taxon>Panagrolaimomorpha</taxon>
        <taxon>Panagrolaimoidea</taxon>
        <taxon>Panagrolaimidae</taxon>
        <taxon>Panagrolaimus</taxon>
    </lineage>
</organism>
<evidence type="ECO:0000313" key="2">
    <source>
        <dbReference type="WBParaSite" id="PSU_v2.g4723.t1"/>
    </source>
</evidence>
<dbReference type="WBParaSite" id="PSU_v2.g4723.t1">
    <property type="protein sequence ID" value="PSU_v2.g4723.t1"/>
    <property type="gene ID" value="PSU_v2.g4723"/>
</dbReference>
<protein>
    <submittedName>
        <fullName evidence="2">Uncharacterized protein</fullName>
    </submittedName>
</protein>
<accession>A0A914YXN8</accession>
<proteinExistence type="predicted"/>
<evidence type="ECO:0000313" key="1">
    <source>
        <dbReference type="Proteomes" id="UP000887577"/>
    </source>
</evidence>
<keyword evidence="1" id="KW-1185">Reference proteome</keyword>
<dbReference type="Proteomes" id="UP000887577">
    <property type="component" value="Unplaced"/>
</dbReference>